<proteinExistence type="inferred from homology"/>
<accession>A0A430ABQ0</accession>
<sequence length="213" mass="24001">MSEHTYINNDFNDILKGRRSIRQYDPNVKIDRDIMKQILEDTTTAPSSINMQPWRFVVVDTPEGKDKLRPLVGFNSKQSDSSAAMILIFGDLKSFDNAEKIYSKSVEIGGLTEEIKEKQLDRFAQMYDNMPEEGLKQIALIDAGLVSMQLMLVARAYGYDTNAIGGFDRANLAEAFDMDPTRHMPVMIVSIGKAAEEGKQTARLPITDITTWK</sequence>
<dbReference type="SUPFAM" id="SSF55469">
    <property type="entry name" value="FMN-dependent nitroreductase-like"/>
    <property type="match status" value="1"/>
</dbReference>
<name>A0A430ABQ0_9ENTE</name>
<dbReference type="InterPro" id="IPR029479">
    <property type="entry name" value="Nitroreductase"/>
</dbReference>
<evidence type="ECO:0000259" key="3">
    <source>
        <dbReference type="Pfam" id="PF00881"/>
    </source>
</evidence>
<dbReference type="GO" id="GO:0016491">
    <property type="term" value="F:oxidoreductase activity"/>
    <property type="evidence" value="ECO:0007669"/>
    <property type="project" value="UniProtKB-KW"/>
</dbReference>
<keyword evidence="5" id="KW-1185">Reference proteome</keyword>
<evidence type="ECO:0000256" key="1">
    <source>
        <dbReference type="ARBA" id="ARBA00007118"/>
    </source>
</evidence>
<dbReference type="EMBL" id="NGJY01000001">
    <property type="protein sequence ID" value="RSU04632.1"/>
    <property type="molecule type" value="Genomic_DNA"/>
</dbReference>
<evidence type="ECO:0000313" key="5">
    <source>
        <dbReference type="Proteomes" id="UP000287101"/>
    </source>
</evidence>
<evidence type="ECO:0000256" key="2">
    <source>
        <dbReference type="ARBA" id="ARBA00023002"/>
    </source>
</evidence>
<dbReference type="PANTHER" id="PTHR43673:SF10">
    <property type="entry name" value="NADH DEHYDROGENASE_NAD(P)H NITROREDUCTASE XCC3605-RELATED"/>
    <property type="match status" value="1"/>
</dbReference>
<dbReference type="Gene3D" id="3.40.109.10">
    <property type="entry name" value="NADH Oxidase"/>
    <property type="match status" value="1"/>
</dbReference>
<dbReference type="AlphaFoldDB" id="A0A430ABQ0"/>
<dbReference type="CDD" id="cd02137">
    <property type="entry name" value="MhqN-like"/>
    <property type="match status" value="1"/>
</dbReference>
<feature type="domain" description="Nitroreductase" evidence="3">
    <location>
        <begin position="15"/>
        <end position="193"/>
    </location>
</feature>
<dbReference type="OrthoDB" id="9782629at2"/>
<dbReference type="RefSeq" id="WP_126830081.1">
    <property type="nucleotide sequence ID" value="NZ_CBCRYB010000006.1"/>
</dbReference>
<dbReference type="InterPro" id="IPR000415">
    <property type="entry name" value="Nitroreductase-like"/>
</dbReference>
<organism evidence="4 5">
    <name type="scientific">Vagococcus fessus</name>
    <dbReference type="NCBI Taxonomy" id="120370"/>
    <lineage>
        <taxon>Bacteria</taxon>
        <taxon>Bacillati</taxon>
        <taxon>Bacillota</taxon>
        <taxon>Bacilli</taxon>
        <taxon>Lactobacillales</taxon>
        <taxon>Enterococcaceae</taxon>
        <taxon>Vagococcus</taxon>
    </lineage>
</organism>
<evidence type="ECO:0000313" key="4">
    <source>
        <dbReference type="EMBL" id="RSU04632.1"/>
    </source>
</evidence>
<dbReference type="PANTHER" id="PTHR43673">
    <property type="entry name" value="NAD(P)H NITROREDUCTASE YDGI-RELATED"/>
    <property type="match status" value="1"/>
</dbReference>
<dbReference type="Proteomes" id="UP000287101">
    <property type="component" value="Unassembled WGS sequence"/>
</dbReference>
<gene>
    <name evidence="4" type="ORF">CBF31_01030</name>
</gene>
<reference evidence="4 5" key="1">
    <citation type="submission" date="2017-05" db="EMBL/GenBank/DDBJ databases">
        <title>Vagococcus spp. assemblies.</title>
        <authorList>
            <person name="Gulvik C.A."/>
        </authorList>
    </citation>
    <scope>NUCLEOTIDE SEQUENCE [LARGE SCALE GENOMIC DNA]</scope>
    <source>
        <strain evidence="4 5">CCUG 41755</strain>
    </source>
</reference>
<keyword evidence="2" id="KW-0560">Oxidoreductase</keyword>
<comment type="similarity">
    <text evidence="1">Belongs to the nitroreductase family.</text>
</comment>
<comment type="caution">
    <text evidence="4">The sequence shown here is derived from an EMBL/GenBank/DDBJ whole genome shotgun (WGS) entry which is preliminary data.</text>
</comment>
<protein>
    <submittedName>
        <fullName evidence="4">Nitroreductase family protein</fullName>
    </submittedName>
</protein>
<dbReference type="Pfam" id="PF00881">
    <property type="entry name" value="Nitroreductase"/>
    <property type="match status" value="1"/>
</dbReference>